<feature type="transmembrane region" description="Helical" evidence="1">
    <location>
        <begin position="102"/>
        <end position="120"/>
    </location>
</feature>
<proteinExistence type="predicted"/>
<feature type="domain" description="CAAX prenyl protease 2/Lysostaphin resistance protein A-like" evidence="2">
    <location>
        <begin position="28"/>
        <end position="164"/>
    </location>
</feature>
<dbReference type="InterPro" id="IPR003675">
    <property type="entry name" value="Rce1/LyrA-like_dom"/>
</dbReference>
<keyword evidence="1" id="KW-0472">Membrane</keyword>
<dbReference type="GO" id="GO:0004175">
    <property type="term" value="F:endopeptidase activity"/>
    <property type="evidence" value="ECO:0007669"/>
    <property type="project" value="UniProtKB-ARBA"/>
</dbReference>
<accession>X1RBS0</accession>
<organism evidence="3">
    <name type="scientific">marine sediment metagenome</name>
    <dbReference type="NCBI Taxonomy" id="412755"/>
    <lineage>
        <taxon>unclassified sequences</taxon>
        <taxon>metagenomes</taxon>
        <taxon>ecological metagenomes</taxon>
    </lineage>
</organism>
<dbReference type="Pfam" id="PF02517">
    <property type="entry name" value="Rce1-like"/>
    <property type="match status" value="1"/>
</dbReference>
<feature type="transmembrane region" description="Helical" evidence="1">
    <location>
        <begin position="186"/>
        <end position="208"/>
    </location>
</feature>
<evidence type="ECO:0000259" key="2">
    <source>
        <dbReference type="Pfam" id="PF02517"/>
    </source>
</evidence>
<protein>
    <recommendedName>
        <fullName evidence="2">CAAX prenyl protease 2/Lysostaphin resistance protein A-like domain-containing protein</fullName>
    </recommendedName>
</protein>
<keyword evidence="1" id="KW-0812">Transmembrane</keyword>
<comment type="caution">
    <text evidence="3">The sequence shown here is derived from an EMBL/GenBank/DDBJ whole genome shotgun (WGS) entry which is preliminary data.</text>
</comment>
<gene>
    <name evidence="3" type="ORF">S12H4_25874</name>
</gene>
<name>X1RBS0_9ZZZZ</name>
<dbReference type="GO" id="GO:0080120">
    <property type="term" value="P:CAAX-box protein maturation"/>
    <property type="evidence" value="ECO:0007669"/>
    <property type="project" value="UniProtKB-ARBA"/>
</dbReference>
<feature type="transmembrane region" description="Helical" evidence="1">
    <location>
        <begin position="163"/>
        <end position="180"/>
    </location>
</feature>
<keyword evidence="1" id="KW-1133">Transmembrane helix</keyword>
<sequence length="221" mass="24642">MISSIIIILILTPFIPAVDADPIAEDPFVSIIAVAWAGVFEELSFRLILIGVPMVFVVLIRFIIQENAKTDPISLEKMVEKKRLKVSDIFLALRGKYKTIGYVEWSLIGASSLIFGFAHWEGWTGSWGAWKILQAGLSGFFLSYAFVKYGIESAIFIHITNNVLSALSVVSVVVGDSSWITVITNFLIWGLMFIGIMKGVSVIINFFLNRNIKQRAQTSYL</sequence>
<feature type="transmembrane region" description="Helical" evidence="1">
    <location>
        <begin position="132"/>
        <end position="151"/>
    </location>
</feature>
<feature type="transmembrane region" description="Helical" evidence="1">
    <location>
        <begin position="44"/>
        <end position="64"/>
    </location>
</feature>
<reference evidence="3" key="1">
    <citation type="journal article" date="2014" name="Front. Microbiol.">
        <title>High frequency of phylogenetically diverse reductive dehalogenase-homologous genes in deep subseafloor sedimentary metagenomes.</title>
        <authorList>
            <person name="Kawai M."/>
            <person name="Futagami T."/>
            <person name="Toyoda A."/>
            <person name="Takaki Y."/>
            <person name="Nishi S."/>
            <person name="Hori S."/>
            <person name="Arai W."/>
            <person name="Tsubouchi T."/>
            <person name="Morono Y."/>
            <person name="Uchiyama I."/>
            <person name="Ito T."/>
            <person name="Fujiyama A."/>
            <person name="Inagaki F."/>
            <person name="Takami H."/>
        </authorList>
    </citation>
    <scope>NUCLEOTIDE SEQUENCE</scope>
    <source>
        <strain evidence="3">Expedition CK06-06</strain>
    </source>
</reference>
<evidence type="ECO:0000313" key="3">
    <source>
        <dbReference type="EMBL" id="GAI77988.1"/>
    </source>
</evidence>
<dbReference type="AlphaFoldDB" id="X1RBS0"/>
<dbReference type="EMBL" id="BARW01014622">
    <property type="protein sequence ID" value="GAI77988.1"/>
    <property type="molecule type" value="Genomic_DNA"/>
</dbReference>
<evidence type="ECO:0000256" key="1">
    <source>
        <dbReference type="SAM" id="Phobius"/>
    </source>
</evidence>